<keyword evidence="5 7" id="KW-1133">Transmembrane helix</keyword>
<accession>A0A1X7H5P2</accession>
<comment type="similarity">
    <text evidence="7">Belongs to the binding-protein-dependent transport system permease family.</text>
</comment>
<evidence type="ECO:0000256" key="6">
    <source>
        <dbReference type="ARBA" id="ARBA00023136"/>
    </source>
</evidence>
<dbReference type="AlphaFoldDB" id="A0A1X7H5P2"/>
<reference evidence="9 10" key="1">
    <citation type="submission" date="2017-04" db="EMBL/GenBank/DDBJ databases">
        <authorList>
            <person name="Afonso C.L."/>
            <person name="Miller P.J."/>
            <person name="Scott M.A."/>
            <person name="Spackman E."/>
            <person name="Goraichik I."/>
            <person name="Dimitrov K.M."/>
            <person name="Suarez D.L."/>
            <person name="Swayne D.E."/>
        </authorList>
    </citation>
    <scope>NUCLEOTIDE SEQUENCE [LARGE SCALE GENOMIC DNA]</scope>
    <source>
        <strain evidence="9 10">N3/975</strain>
    </source>
</reference>
<evidence type="ECO:0000256" key="7">
    <source>
        <dbReference type="RuleBase" id="RU363032"/>
    </source>
</evidence>
<dbReference type="InterPro" id="IPR000515">
    <property type="entry name" value="MetI-like"/>
</dbReference>
<dbReference type="Pfam" id="PF00528">
    <property type="entry name" value="BPD_transp_1"/>
    <property type="match status" value="1"/>
</dbReference>
<feature type="transmembrane region" description="Helical" evidence="7">
    <location>
        <begin position="12"/>
        <end position="29"/>
    </location>
</feature>
<dbReference type="STRING" id="1313296.SAMN05661091_1815"/>
<dbReference type="CDD" id="cd06261">
    <property type="entry name" value="TM_PBP2"/>
    <property type="match status" value="1"/>
</dbReference>
<evidence type="ECO:0000313" key="9">
    <source>
        <dbReference type="EMBL" id="SMF80239.1"/>
    </source>
</evidence>
<feature type="transmembrane region" description="Helical" evidence="7">
    <location>
        <begin position="267"/>
        <end position="288"/>
    </location>
</feature>
<dbReference type="InterPro" id="IPR035906">
    <property type="entry name" value="MetI-like_sf"/>
</dbReference>
<name>A0A1X7H5P2_9BACL</name>
<feature type="transmembrane region" description="Helical" evidence="7">
    <location>
        <begin position="77"/>
        <end position="99"/>
    </location>
</feature>
<gene>
    <name evidence="9" type="ORF">SAMN05661091_1815</name>
</gene>
<comment type="subcellular location">
    <subcellularLocation>
        <location evidence="1 7">Cell membrane</location>
        <topology evidence="1 7">Multi-pass membrane protein</topology>
    </subcellularLocation>
</comment>
<keyword evidence="6 7" id="KW-0472">Membrane</keyword>
<protein>
    <submittedName>
        <fullName evidence="9">Carbohydrate ABC transporter membrane protein 1, CUT1 family (TC 3.A.1.1.-)</fullName>
    </submittedName>
</protein>
<evidence type="ECO:0000256" key="3">
    <source>
        <dbReference type="ARBA" id="ARBA00022475"/>
    </source>
</evidence>
<evidence type="ECO:0000256" key="2">
    <source>
        <dbReference type="ARBA" id="ARBA00022448"/>
    </source>
</evidence>
<keyword evidence="10" id="KW-1185">Reference proteome</keyword>
<feature type="domain" description="ABC transmembrane type-1" evidence="8">
    <location>
        <begin position="71"/>
        <end position="288"/>
    </location>
</feature>
<dbReference type="InterPro" id="IPR050809">
    <property type="entry name" value="UgpAE/MalFG_permease"/>
</dbReference>
<evidence type="ECO:0000256" key="1">
    <source>
        <dbReference type="ARBA" id="ARBA00004651"/>
    </source>
</evidence>
<keyword evidence="4 7" id="KW-0812">Transmembrane</keyword>
<organism evidence="9 10">
    <name type="scientific">Paenibacillus uliginis N3/975</name>
    <dbReference type="NCBI Taxonomy" id="1313296"/>
    <lineage>
        <taxon>Bacteria</taxon>
        <taxon>Bacillati</taxon>
        <taxon>Bacillota</taxon>
        <taxon>Bacilli</taxon>
        <taxon>Bacillales</taxon>
        <taxon>Paenibacillaceae</taxon>
        <taxon>Paenibacillus</taxon>
    </lineage>
</organism>
<evidence type="ECO:0000259" key="8">
    <source>
        <dbReference type="PROSITE" id="PS50928"/>
    </source>
</evidence>
<evidence type="ECO:0000313" key="10">
    <source>
        <dbReference type="Proteomes" id="UP000192940"/>
    </source>
</evidence>
<keyword evidence="3" id="KW-1003">Cell membrane</keyword>
<dbReference type="RefSeq" id="WP_244563015.1">
    <property type="nucleotide sequence ID" value="NZ_LT840184.1"/>
</dbReference>
<dbReference type="Gene3D" id="1.10.3720.10">
    <property type="entry name" value="MetI-like"/>
    <property type="match status" value="1"/>
</dbReference>
<keyword evidence="2 7" id="KW-0813">Transport</keyword>
<sequence>MGWKNIRVKWQLYALFSLPLLYIIIFKYVPMYGASIAFKEFNVTKGIGGSAWVGFAHFERFFHSHEFWRLLRNTLSISFYTLIASFPFPILLALGLNYVRNKRFKNMVQMVTYAPYFISLVVLVGLLLQFLDPRTGLINTILGWIGIGPFHFMAEASWFQSIYVWSHVWQNVGFSCIIFLATLAGIDPALHEAAVIDGATKVQRMRHIDLPGIMPIAVILLILNTGQMLETGFEKILLMQNALNLRSSEVIDTYVYKVGLVSQAMNFSYATAIGLFKAVIGFILLLIVNQTAKRLKQESLW</sequence>
<dbReference type="Proteomes" id="UP000192940">
    <property type="component" value="Chromosome I"/>
</dbReference>
<proteinExistence type="inferred from homology"/>
<feature type="transmembrane region" description="Helical" evidence="7">
    <location>
        <begin position="168"/>
        <end position="190"/>
    </location>
</feature>
<dbReference type="EMBL" id="LT840184">
    <property type="protein sequence ID" value="SMF80239.1"/>
    <property type="molecule type" value="Genomic_DNA"/>
</dbReference>
<dbReference type="SUPFAM" id="SSF161098">
    <property type="entry name" value="MetI-like"/>
    <property type="match status" value="1"/>
</dbReference>
<dbReference type="PANTHER" id="PTHR43227:SF11">
    <property type="entry name" value="BLL4140 PROTEIN"/>
    <property type="match status" value="1"/>
</dbReference>
<evidence type="ECO:0000256" key="5">
    <source>
        <dbReference type="ARBA" id="ARBA00022989"/>
    </source>
</evidence>
<evidence type="ECO:0000256" key="4">
    <source>
        <dbReference type="ARBA" id="ARBA00022692"/>
    </source>
</evidence>
<dbReference type="GO" id="GO:0055085">
    <property type="term" value="P:transmembrane transport"/>
    <property type="evidence" value="ECO:0007669"/>
    <property type="project" value="InterPro"/>
</dbReference>
<feature type="transmembrane region" description="Helical" evidence="7">
    <location>
        <begin position="111"/>
        <end position="131"/>
    </location>
</feature>
<feature type="transmembrane region" description="Helical" evidence="7">
    <location>
        <begin position="210"/>
        <end position="229"/>
    </location>
</feature>
<dbReference type="PROSITE" id="PS50928">
    <property type="entry name" value="ABC_TM1"/>
    <property type="match status" value="1"/>
</dbReference>
<dbReference type="GO" id="GO:0005886">
    <property type="term" value="C:plasma membrane"/>
    <property type="evidence" value="ECO:0007669"/>
    <property type="project" value="UniProtKB-SubCell"/>
</dbReference>
<dbReference type="PANTHER" id="PTHR43227">
    <property type="entry name" value="BLL4140 PROTEIN"/>
    <property type="match status" value="1"/>
</dbReference>